<evidence type="ECO:0000313" key="1">
    <source>
        <dbReference type="EMBL" id="KAH7920761.1"/>
    </source>
</evidence>
<name>A0ACB8B698_9AGAM</name>
<dbReference type="EMBL" id="MU266560">
    <property type="protein sequence ID" value="KAH7920761.1"/>
    <property type="molecule type" value="Genomic_DNA"/>
</dbReference>
<comment type="caution">
    <text evidence="1">The sequence shown here is derived from an EMBL/GenBank/DDBJ whole genome shotgun (WGS) entry which is preliminary data.</text>
</comment>
<gene>
    <name evidence="1" type="ORF">BV22DRAFT_778543</name>
</gene>
<keyword evidence="2" id="KW-1185">Reference proteome</keyword>
<sequence length="299" mass="33828">MSGPFVYSPSTYEPTRYYTNYNQPQRSPFIPPATLFSSSPYTPSSPFASGPSTPRSVHFEDGYWNNPRPRPRRPSWHAGMASTPPSPSFLQLPTMGHHRRHSFGNHSYRSPFAELPPSSPWSYRPSIPQFQIHPLLNGEAFRSDFYFDLASPTFAPLRWIGPGQSVAISVDELREPATYPSITSLRITHDAIPNWPIDLEENGDAYAAPVPITLGDILYSIHASLHRQITHQDWAQLSLSEETAIARAYTRRCRSVPSAAQLEASQGVKRVDYLLDKHFFRGLVRAPDEDGFYHWTLLT</sequence>
<reference evidence="1" key="1">
    <citation type="journal article" date="2021" name="New Phytol.">
        <title>Evolutionary innovations through gain and loss of genes in the ectomycorrhizal Boletales.</title>
        <authorList>
            <person name="Wu G."/>
            <person name="Miyauchi S."/>
            <person name="Morin E."/>
            <person name="Kuo A."/>
            <person name="Drula E."/>
            <person name="Varga T."/>
            <person name="Kohler A."/>
            <person name="Feng B."/>
            <person name="Cao Y."/>
            <person name="Lipzen A."/>
            <person name="Daum C."/>
            <person name="Hundley H."/>
            <person name="Pangilinan J."/>
            <person name="Johnson J."/>
            <person name="Barry K."/>
            <person name="LaButti K."/>
            <person name="Ng V."/>
            <person name="Ahrendt S."/>
            <person name="Min B."/>
            <person name="Choi I.G."/>
            <person name="Park H."/>
            <person name="Plett J.M."/>
            <person name="Magnuson J."/>
            <person name="Spatafora J.W."/>
            <person name="Nagy L.G."/>
            <person name="Henrissat B."/>
            <person name="Grigoriev I.V."/>
            <person name="Yang Z.L."/>
            <person name="Xu J."/>
            <person name="Martin F.M."/>
        </authorList>
    </citation>
    <scope>NUCLEOTIDE SEQUENCE</scope>
    <source>
        <strain evidence="1">KUC20120723A-06</strain>
    </source>
</reference>
<evidence type="ECO:0000313" key="2">
    <source>
        <dbReference type="Proteomes" id="UP000790709"/>
    </source>
</evidence>
<protein>
    <submittedName>
        <fullName evidence="1">Uncharacterized protein</fullName>
    </submittedName>
</protein>
<proteinExistence type="predicted"/>
<organism evidence="1 2">
    <name type="scientific">Leucogyrophana mollusca</name>
    <dbReference type="NCBI Taxonomy" id="85980"/>
    <lineage>
        <taxon>Eukaryota</taxon>
        <taxon>Fungi</taxon>
        <taxon>Dikarya</taxon>
        <taxon>Basidiomycota</taxon>
        <taxon>Agaricomycotina</taxon>
        <taxon>Agaricomycetes</taxon>
        <taxon>Agaricomycetidae</taxon>
        <taxon>Boletales</taxon>
        <taxon>Boletales incertae sedis</taxon>
        <taxon>Leucogyrophana</taxon>
    </lineage>
</organism>
<accession>A0ACB8B698</accession>
<dbReference type="Proteomes" id="UP000790709">
    <property type="component" value="Unassembled WGS sequence"/>
</dbReference>